<dbReference type="Proteomes" id="UP000189627">
    <property type="component" value="Chromosome 2"/>
</dbReference>
<dbReference type="KEGG" id="cuh:BJN34_21390"/>
<gene>
    <name evidence="1" type="ORF">BJN34_21390</name>
</gene>
<sequence>MHPKMRKQPLHKQRNTELGARRVGVTSSGRWYLLSGWPCFDGDAERIWDRLAEQYDISEAKDVSMDFMAAPNL</sequence>
<dbReference type="AlphaFoldDB" id="A0A1U9UWA8"/>
<dbReference type="EMBL" id="CP017758">
    <property type="protein sequence ID" value="AQV96425.1"/>
    <property type="molecule type" value="Genomic_DNA"/>
</dbReference>
<name>A0A1U9UWA8_CUPNE</name>
<accession>A0A1U9UWA8</accession>
<proteinExistence type="predicted"/>
<protein>
    <submittedName>
        <fullName evidence="1">Uncharacterized protein</fullName>
    </submittedName>
</protein>
<organism evidence="1 2">
    <name type="scientific">Cupriavidus necator</name>
    <name type="common">Alcaligenes eutrophus</name>
    <name type="synonym">Ralstonia eutropha</name>
    <dbReference type="NCBI Taxonomy" id="106590"/>
    <lineage>
        <taxon>Bacteria</taxon>
        <taxon>Pseudomonadati</taxon>
        <taxon>Pseudomonadota</taxon>
        <taxon>Betaproteobacteria</taxon>
        <taxon>Burkholderiales</taxon>
        <taxon>Burkholderiaceae</taxon>
        <taxon>Cupriavidus</taxon>
    </lineage>
</organism>
<evidence type="ECO:0000313" key="2">
    <source>
        <dbReference type="Proteomes" id="UP000189627"/>
    </source>
</evidence>
<reference evidence="2" key="1">
    <citation type="submission" date="2017-02" db="EMBL/GenBank/DDBJ databases">
        <title>Complete genome sequence of Cupriavidus necator strain NH9, a 3-chlorobenzoate degrader.</title>
        <authorList>
            <person name="Moriuchi R."/>
            <person name="Dohra H."/>
            <person name="Ogawa N."/>
        </authorList>
    </citation>
    <scope>NUCLEOTIDE SEQUENCE [LARGE SCALE GENOMIC DNA]</scope>
    <source>
        <strain evidence="2">NH9</strain>
    </source>
</reference>
<evidence type="ECO:0000313" key="1">
    <source>
        <dbReference type="EMBL" id="AQV96425.1"/>
    </source>
</evidence>